<dbReference type="AlphaFoldDB" id="F4WXG4"/>
<sequence>MNGVTKRAFADLTSSKLVQDFQVEGGHWPSGLGIRKRLLLDPGGFPNLADPRTLLHGPLQKWLGRCMTRISLCHVVPSKFKANDTRLNDSDRDIELTYARDTTTAGLDNLTKSVTSESKVRSDDKERDGKARDVVEDERAWLRRKSEALEVAAITADKQLEISPKEEFSGNGAARQKRGRAQRKLTAKGKKRNARAPTWPIEKKKKKSRLLAQRGERRETRSDGGRLREEKKNNKKENASSNSGRPTE</sequence>
<dbReference type="InParanoid" id="F4WXG4"/>
<proteinExistence type="predicted"/>
<protein>
    <submittedName>
        <fullName evidence="2">Uncharacterized protein</fullName>
    </submittedName>
</protein>
<feature type="compositionally biased region" description="Basic and acidic residues" evidence="1">
    <location>
        <begin position="214"/>
        <end position="238"/>
    </location>
</feature>
<dbReference type="Proteomes" id="UP000007755">
    <property type="component" value="Unassembled WGS sequence"/>
</dbReference>
<organism evidence="3">
    <name type="scientific">Acromyrmex echinatior</name>
    <name type="common">Panamanian leafcutter ant</name>
    <name type="synonym">Acromyrmex octospinosus echinatior</name>
    <dbReference type="NCBI Taxonomy" id="103372"/>
    <lineage>
        <taxon>Eukaryota</taxon>
        <taxon>Metazoa</taxon>
        <taxon>Ecdysozoa</taxon>
        <taxon>Arthropoda</taxon>
        <taxon>Hexapoda</taxon>
        <taxon>Insecta</taxon>
        <taxon>Pterygota</taxon>
        <taxon>Neoptera</taxon>
        <taxon>Endopterygota</taxon>
        <taxon>Hymenoptera</taxon>
        <taxon>Apocrita</taxon>
        <taxon>Aculeata</taxon>
        <taxon>Formicoidea</taxon>
        <taxon>Formicidae</taxon>
        <taxon>Myrmicinae</taxon>
        <taxon>Acromyrmex</taxon>
    </lineage>
</organism>
<feature type="compositionally biased region" description="Basic residues" evidence="1">
    <location>
        <begin position="175"/>
        <end position="194"/>
    </location>
</feature>
<reference evidence="2" key="1">
    <citation type="submission" date="2011-02" db="EMBL/GenBank/DDBJ databases">
        <title>The genome of the leaf-cutting ant Acromyrmex echinatior suggests key adaptations to social evolution and fungus farming.</title>
        <authorList>
            <person name="Nygaard S."/>
            <person name="Zhang G."/>
        </authorList>
    </citation>
    <scope>NUCLEOTIDE SEQUENCE</scope>
</reference>
<dbReference type="EMBL" id="GL888424">
    <property type="protein sequence ID" value="EGI61130.1"/>
    <property type="molecule type" value="Genomic_DNA"/>
</dbReference>
<accession>F4WXG4</accession>
<feature type="region of interest" description="Disordered" evidence="1">
    <location>
        <begin position="114"/>
        <end position="133"/>
    </location>
</feature>
<evidence type="ECO:0000313" key="2">
    <source>
        <dbReference type="EMBL" id="EGI61130.1"/>
    </source>
</evidence>
<name>F4WXG4_ACREC</name>
<feature type="region of interest" description="Disordered" evidence="1">
    <location>
        <begin position="165"/>
        <end position="248"/>
    </location>
</feature>
<keyword evidence="3" id="KW-1185">Reference proteome</keyword>
<feature type="compositionally biased region" description="Low complexity" evidence="1">
    <location>
        <begin position="239"/>
        <end position="248"/>
    </location>
</feature>
<feature type="compositionally biased region" description="Basic and acidic residues" evidence="1">
    <location>
        <begin position="118"/>
        <end position="133"/>
    </location>
</feature>
<gene>
    <name evidence="2" type="ORF">G5I_10649</name>
</gene>
<evidence type="ECO:0000313" key="3">
    <source>
        <dbReference type="Proteomes" id="UP000007755"/>
    </source>
</evidence>
<evidence type="ECO:0000256" key="1">
    <source>
        <dbReference type="SAM" id="MobiDB-lite"/>
    </source>
</evidence>